<dbReference type="EMBL" id="CAAE01007153">
    <property type="protein sequence ID" value="CAF89808.1"/>
    <property type="molecule type" value="Genomic_DNA"/>
</dbReference>
<dbReference type="AlphaFoldDB" id="Q4TBC4"/>
<proteinExistence type="predicted"/>
<gene>
    <name evidence="1" type="ORF">GSTENG00003818001</name>
</gene>
<reference evidence="1" key="2">
    <citation type="submission" date="2004-02" db="EMBL/GenBank/DDBJ databases">
        <authorList>
            <consortium name="Genoscope"/>
            <consortium name="Whitehead Institute Centre for Genome Research"/>
        </authorList>
    </citation>
    <scope>NUCLEOTIDE SEQUENCE</scope>
</reference>
<dbReference type="KEGG" id="tng:GSTEN00003818G001"/>
<sequence length="50" mass="5823">NAAEPWRQENKREFPPVQEMLDFPFVQGCTQMKSEREVKTGSVRRGGEQL</sequence>
<organism evidence="1">
    <name type="scientific">Tetraodon nigroviridis</name>
    <name type="common">Spotted green pufferfish</name>
    <name type="synonym">Chelonodon nigroviridis</name>
    <dbReference type="NCBI Taxonomy" id="99883"/>
    <lineage>
        <taxon>Eukaryota</taxon>
        <taxon>Metazoa</taxon>
        <taxon>Chordata</taxon>
        <taxon>Craniata</taxon>
        <taxon>Vertebrata</taxon>
        <taxon>Euteleostomi</taxon>
        <taxon>Actinopterygii</taxon>
        <taxon>Neopterygii</taxon>
        <taxon>Teleostei</taxon>
        <taxon>Neoteleostei</taxon>
        <taxon>Acanthomorphata</taxon>
        <taxon>Eupercaria</taxon>
        <taxon>Tetraodontiformes</taxon>
        <taxon>Tetradontoidea</taxon>
        <taxon>Tetraodontidae</taxon>
        <taxon>Tetraodon</taxon>
    </lineage>
</organism>
<comment type="caution">
    <text evidence="1">The sequence shown here is derived from an EMBL/GenBank/DDBJ whole genome shotgun (WGS) entry which is preliminary data.</text>
</comment>
<evidence type="ECO:0000313" key="1">
    <source>
        <dbReference type="EMBL" id="CAF89808.1"/>
    </source>
</evidence>
<reference evidence="1" key="1">
    <citation type="journal article" date="2004" name="Nature">
        <title>Genome duplication in the teleost fish Tetraodon nigroviridis reveals the early vertebrate proto-karyotype.</title>
        <authorList>
            <person name="Jaillon O."/>
            <person name="Aury J.-M."/>
            <person name="Brunet F."/>
            <person name="Petit J.-L."/>
            <person name="Stange-Thomann N."/>
            <person name="Mauceli E."/>
            <person name="Bouneau L."/>
            <person name="Fischer C."/>
            <person name="Ozouf-Costaz C."/>
            <person name="Bernot A."/>
            <person name="Nicaud S."/>
            <person name="Jaffe D."/>
            <person name="Fisher S."/>
            <person name="Lutfalla G."/>
            <person name="Dossat C."/>
            <person name="Segurens B."/>
            <person name="Dasilva C."/>
            <person name="Salanoubat M."/>
            <person name="Levy M."/>
            <person name="Boudet N."/>
            <person name="Castellano S."/>
            <person name="Anthouard V."/>
            <person name="Jubin C."/>
            <person name="Castelli V."/>
            <person name="Katinka M."/>
            <person name="Vacherie B."/>
            <person name="Biemont C."/>
            <person name="Skalli Z."/>
            <person name="Cattolico L."/>
            <person name="Poulain J."/>
            <person name="De Berardinis V."/>
            <person name="Cruaud C."/>
            <person name="Duprat S."/>
            <person name="Brottier P."/>
            <person name="Coutanceau J.-P."/>
            <person name="Gouzy J."/>
            <person name="Parra G."/>
            <person name="Lardier G."/>
            <person name="Chapple C."/>
            <person name="McKernan K.J."/>
            <person name="McEwan P."/>
            <person name="Bosak S."/>
            <person name="Kellis M."/>
            <person name="Volff J.-N."/>
            <person name="Guigo R."/>
            <person name="Zody M.C."/>
            <person name="Mesirov J."/>
            <person name="Lindblad-Toh K."/>
            <person name="Birren B."/>
            <person name="Nusbaum C."/>
            <person name="Kahn D."/>
            <person name="Robinson-Rechavi M."/>
            <person name="Laudet V."/>
            <person name="Schachter V."/>
            <person name="Quetier F."/>
            <person name="Saurin W."/>
            <person name="Scarpelli C."/>
            <person name="Wincker P."/>
            <person name="Lander E.S."/>
            <person name="Weissenbach J."/>
            <person name="Roest Crollius H."/>
        </authorList>
    </citation>
    <scope>NUCLEOTIDE SEQUENCE [LARGE SCALE GENOMIC DNA]</scope>
</reference>
<protein>
    <submittedName>
        <fullName evidence="1">(spotted green pufferfish) hypothetical protein</fullName>
    </submittedName>
</protein>
<accession>Q4TBC4</accession>
<name>Q4TBC4_TETNG</name>
<feature type="non-terminal residue" evidence="1">
    <location>
        <position position="1"/>
    </location>
</feature>